<dbReference type="Proteomes" id="UP001500962">
    <property type="component" value="Unassembled WGS sequence"/>
</dbReference>
<feature type="region of interest" description="Disordered" evidence="2">
    <location>
        <begin position="254"/>
        <end position="334"/>
    </location>
</feature>
<reference evidence="3" key="2">
    <citation type="submission" date="2023-12" db="EMBL/GenBank/DDBJ databases">
        <authorList>
            <person name="Sun Q."/>
            <person name="Inoue M."/>
        </authorList>
    </citation>
    <scope>NUCLEOTIDE SEQUENCE</scope>
    <source>
        <strain evidence="3">JCM 12289</strain>
    </source>
</reference>
<dbReference type="InterPro" id="IPR055959">
    <property type="entry name" value="DUF7537"/>
</dbReference>
<dbReference type="Pfam" id="PF24381">
    <property type="entry name" value="DUF7537"/>
    <property type="match status" value="1"/>
</dbReference>
<keyword evidence="1" id="KW-0732">Signal</keyword>
<organism evidence="3 4">
    <name type="scientific">Halococcus dombrowskii</name>
    <dbReference type="NCBI Taxonomy" id="179637"/>
    <lineage>
        <taxon>Archaea</taxon>
        <taxon>Methanobacteriati</taxon>
        <taxon>Methanobacteriota</taxon>
        <taxon>Stenosarchaea group</taxon>
        <taxon>Halobacteria</taxon>
        <taxon>Halobacteriales</taxon>
        <taxon>Halococcaceae</taxon>
        <taxon>Halococcus</taxon>
    </lineage>
</organism>
<proteinExistence type="predicted"/>
<name>A0AAV3SFW2_HALDO</name>
<feature type="compositionally biased region" description="Polar residues" evidence="2">
    <location>
        <begin position="311"/>
        <end position="320"/>
    </location>
</feature>
<dbReference type="GO" id="GO:0005886">
    <property type="term" value="C:plasma membrane"/>
    <property type="evidence" value="ECO:0007669"/>
    <property type="project" value="UniProtKB-SubCell"/>
</dbReference>
<dbReference type="AlphaFoldDB" id="A0AAV3SFW2"/>
<reference evidence="3" key="1">
    <citation type="journal article" date="2014" name="Int. J. Syst. Evol. Microbiol.">
        <title>Complete genome sequence of Corynebacterium casei LMG S-19264T (=DSM 44701T), isolated from a smear-ripened cheese.</title>
        <authorList>
            <consortium name="US DOE Joint Genome Institute (JGI-PGF)"/>
            <person name="Walter F."/>
            <person name="Albersmeier A."/>
            <person name="Kalinowski J."/>
            <person name="Ruckert C."/>
        </authorList>
    </citation>
    <scope>NUCLEOTIDE SEQUENCE</scope>
    <source>
        <strain evidence="3">JCM 12289</strain>
    </source>
</reference>
<feature type="compositionally biased region" description="Low complexity" evidence="2">
    <location>
        <begin position="264"/>
        <end position="294"/>
    </location>
</feature>
<dbReference type="InterPro" id="IPR026371">
    <property type="entry name" value="PGF_CTERM"/>
</dbReference>
<evidence type="ECO:0000256" key="2">
    <source>
        <dbReference type="SAM" id="MobiDB-lite"/>
    </source>
</evidence>
<dbReference type="NCBIfam" id="TIGR04126">
    <property type="entry name" value="PGF_CTERM"/>
    <property type="match status" value="1"/>
</dbReference>
<protein>
    <recommendedName>
        <fullName evidence="5">PGF-CTERM sorting domain-containing protein</fullName>
    </recommendedName>
</protein>
<evidence type="ECO:0000313" key="3">
    <source>
        <dbReference type="EMBL" id="GAA0459229.1"/>
    </source>
</evidence>
<evidence type="ECO:0000256" key="1">
    <source>
        <dbReference type="ARBA" id="ARBA00022729"/>
    </source>
</evidence>
<dbReference type="GO" id="GO:0030115">
    <property type="term" value="C:S-layer"/>
    <property type="evidence" value="ECO:0007669"/>
    <property type="project" value="UniProtKB-SubCell"/>
</dbReference>
<feature type="compositionally biased region" description="Low complexity" evidence="2">
    <location>
        <begin position="324"/>
        <end position="333"/>
    </location>
</feature>
<evidence type="ECO:0008006" key="5">
    <source>
        <dbReference type="Google" id="ProtNLM"/>
    </source>
</evidence>
<sequence length="356" mass="37756">MIIAVVLVVIVSVLSVAPSFTVSAQNATQEADGRATSSNGSIEYPPGYAAAGITDPVQAASQHRSALSSSSGFTSTRNFTSVFRGKTNHENTTFRINSTARRAAASENLTNEGSAPIITETYYNSDMAYGRTNSSFISGPQYKMGTFSFETLANQSVPFAERYLKNANYGDAERIERNGEMLLRYEADEITGRTIIWYVPSDNTDNVSSFNSTILVDQNGIVRSLSFSVTLQSDEGEIVRKRFDRQITGLNATSVREPGWLDEATANTSGQSTTTTPVAPEEPPKTATEADTATSAILSTATESTADEANTDTGTPSNGTIVAGNTTNSSSSGPGFGPLVGVIALIGGTLLAHHRR</sequence>
<accession>A0AAV3SFW2</accession>
<evidence type="ECO:0000313" key="4">
    <source>
        <dbReference type="Proteomes" id="UP001500962"/>
    </source>
</evidence>
<comment type="caution">
    <text evidence="3">The sequence shown here is derived from an EMBL/GenBank/DDBJ whole genome shotgun (WGS) entry which is preliminary data.</text>
</comment>
<feature type="compositionally biased region" description="Polar residues" evidence="2">
    <location>
        <begin position="295"/>
        <end position="304"/>
    </location>
</feature>
<gene>
    <name evidence="3" type="ORF">GCM10008985_14440</name>
</gene>
<dbReference type="EMBL" id="BAAADN010000022">
    <property type="protein sequence ID" value="GAA0459229.1"/>
    <property type="molecule type" value="Genomic_DNA"/>
</dbReference>